<organism evidence="3 4">
    <name type="scientific">Hungatella hathewayi</name>
    <dbReference type="NCBI Taxonomy" id="154046"/>
    <lineage>
        <taxon>Bacteria</taxon>
        <taxon>Bacillati</taxon>
        <taxon>Bacillota</taxon>
        <taxon>Clostridia</taxon>
        <taxon>Lachnospirales</taxon>
        <taxon>Lachnospiraceae</taxon>
        <taxon>Hungatella</taxon>
    </lineage>
</organism>
<feature type="chain" id="PRO_5038448056" evidence="2">
    <location>
        <begin position="23"/>
        <end position="473"/>
    </location>
</feature>
<dbReference type="Gene3D" id="3.40.190.10">
    <property type="entry name" value="Periplasmic binding protein-like II"/>
    <property type="match status" value="2"/>
</dbReference>
<evidence type="ECO:0000256" key="2">
    <source>
        <dbReference type="SAM" id="SignalP"/>
    </source>
</evidence>
<dbReference type="PANTHER" id="PTHR43649">
    <property type="entry name" value="ARABINOSE-BINDING PROTEIN-RELATED"/>
    <property type="match status" value="1"/>
</dbReference>
<dbReference type="AlphaFoldDB" id="A0A174ME05"/>
<proteinExistence type="predicted"/>
<dbReference type="EMBL" id="CYZE01000026">
    <property type="protein sequence ID" value="CUP34593.1"/>
    <property type="molecule type" value="Genomic_DNA"/>
</dbReference>
<keyword evidence="2" id="KW-0732">Signal</keyword>
<dbReference type="InterPro" id="IPR006059">
    <property type="entry name" value="SBP"/>
</dbReference>
<dbReference type="Pfam" id="PF01547">
    <property type="entry name" value="SBP_bac_1"/>
    <property type="match status" value="1"/>
</dbReference>
<dbReference type="PANTHER" id="PTHR43649:SF12">
    <property type="entry name" value="DIACETYLCHITOBIOSE BINDING PROTEIN DASA"/>
    <property type="match status" value="1"/>
</dbReference>
<dbReference type="RefSeq" id="WP_055660276.1">
    <property type="nucleotide sequence ID" value="NZ_CABIXC010000026.1"/>
</dbReference>
<feature type="region of interest" description="Disordered" evidence="1">
    <location>
        <begin position="27"/>
        <end position="52"/>
    </location>
</feature>
<dbReference type="PROSITE" id="PS51257">
    <property type="entry name" value="PROKAR_LIPOPROTEIN"/>
    <property type="match status" value="1"/>
</dbReference>
<reference evidence="3 4" key="1">
    <citation type="submission" date="2015-09" db="EMBL/GenBank/DDBJ databases">
        <authorList>
            <consortium name="Pathogen Informatics"/>
        </authorList>
    </citation>
    <scope>NUCLEOTIDE SEQUENCE [LARGE SCALE GENOMIC DNA]</scope>
    <source>
        <strain evidence="3 4">2789STDY5608850</strain>
    </source>
</reference>
<dbReference type="SUPFAM" id="SSF53850">
    <property type="entry name" value="Periplasmic binding protein-like II"/>
    <property type="match status" value="1"/>
</dbReference>
<dbReference type="Proteomes" id="UP000095651">
    <property type="component" value="Unassembled WGS sequence"/>
</dbReference>
<dbReference type="InterPro" id="IPR050490">
    <property type="entry name" value="Bact_solute-bd_prot1"/>
</dbReference>
<protein>
    <submittedName>
        <fullName evidence="3">Extracellular solute-binding protein</fullName>
    </submittedName>
</protein>
<evidence type="ECO:0000256" key="1">
    <source>
        <dbReference type="SAM" id="MobiDB-lite"/>
    </source>
</evidence>
<evidence type="ECO:0000313" key="4">
    <source>
        <dbReference type="Proteomes" id="UP000095651"/>
    </source>
</evidence>
<sequence length="473" mass="51198">MNKRIIALLMAGAMVGSMTGCAPKKAEVPEAPVTQGQETSGSETGETSAPSEKGVTISLWKWIPTEGVQIDSVVEAWEKEHPEIHLDITHVGEAAKVFQKYSAALPAGEGPTILAMQVGARANQFKDFCEPLAPYAVEKWGADWEDMFLDTALEQCRWSGDDYTVLPGGMTAAPAIEYNVNAFEKLGITELPKTLDDLYAIIEKSKADGQMIPGVGIGAKEGWTCRDVYMSIMNQIAPGKIYDAVDGKTSFTDAEFLEGMQIWKDMFDHGLFAEGSLGTALYPDVNDNMMMGGSDGKKYYIMEVCGTWHGSSMTKAQIEEFAEQGNCDPELHLGAFPFPAVKEGGEPNMAATVDIAWGINKNATEEEKKAAFEFISWMAAGKGQEVFCNTLQVLPAAKNINMDAGKASLNGEKEVEALEMFESYVQNNVGNREIPYPEISNALDNTLTAVAGGVMTPEEAVKSIQEASDSVSR</sequence>
<feature type="signal peptide" evidence="2">
    <location>
        <begin position="1"/>
        <end position="22"/>
    </location>
</feature>
<accession>A0A174ME05</accession>
<feature type="compositionally biased region" description="Polar residues" evidence="1">
    <location>
        <begin position="34"/>
        <end position="50"/>
    </location>
</feature>
<evidence type="ECO:0000313" key="3">
    <source>
        <dbReference type="EMBL" id="CUP34593.1"/>
    </source>
</evidence>
<name>A0A174ME05_9FIRM</name>
<gene>
    <name evidence="3" type="ORF">ERS852407_05664</name>
</gene>